<organism evidence="1 2">
    <name type="scientific">Mytilus galloprovincialis</name>
    <name type="common">Mediterranean mussel</name>
    <dbReference type="NCBI Taxonomy" id="29158"/>
    <lineage>
        <taxon>Eukaryota</taxon>
        <taxon>Metazoa</taxon>
        <taxon>Spiralia</taxon>
        <taxon>Lophotrochozoa</taxon>
        <taxon>Mollusca</taxon>
        <taxon>Bivalvia</taxon>
        <taxon>Autobranchia</taxon>
        <taxon>Pteriomorphia</taxon>
        <taxon>Mytilida</taxon>
        <taxon>Mytiloidea</taxon>
        <taxon>Mytilidae</taxon>
        <taxon>Mytilinae</taxon>
        <taxon>Mytilus</taxon>
    </lineage>
</organism>
<comment type="caution">
    <text evidence="1">The sequence shown here is derived from an EMBL/GenBank/DDBJ whole genome shotgun (WGS) entry which is preliminary data.</text>
</comment>
<dbReference type="SUPFAM" id="SSF56436">
    <property type="entry name" value="C-type lectin-like"/>
    <property type="match status" value="1"/>
</dbReference>
<protein>
    <recommendedName>
        <fullName evidence="3">C-type lectin domain-containing protein</fullName>
    </recommendedName>
</protein>
<proteinExistence type="predicted"/>
<gene>
    <name evidence="1" type="ORF">MGAL_10B050966</name>
</gene>
<dbReference type="AlphaFoldDB" id="A0A8B6F7C6"/>
<reference evidence="1" key="1">
    <citation type="submission" date="2018-11" db="EMBL/GenBank/DDBJ databases">
        <authorList>
            <person name="Alioto T."/>
            <person name="Alioto T."/>
        </authorList>
    </citation>
    <scope>NUCLEOTIDE SEQUENCE</scope>
</reference>
<dbReference type="Gene3D" id="3.10.100.10">
    <property type="entry name" value="Mannose-Binding Protein A, subunit A"/>
    <property type="match status" value="1"/>
</dbReference>
<dbReference type="EMBL" id="UYJE01006413">
    <property type="protein sequence ID" value="VDI45842.1"/>
    <property type="molecule type" value="Genomic_DNA"/>
</dbReference>
<sequence length="138" mass="15354">MELADKEVIRVMRRLGTDGNSLVNVATKDHVVNPICAGTPGAYLWRPNTEQEAAAVTSEFNQFRSIFIGANDFDEDGIYTFDTENSSFAFNALPFGTVSQATPIGEGCVMISLENGIWKWLDTSCRIHYAHVICEYPR</sequence>
<evidence type="ECO:0000313" key="1">
    <source>
        <dbReference type="EMBL" id="VDI45842.1"/>
    </source>
</evidence>
<dbReference type="OrthoDB" id="6129097at2759"/>
<evidence type="ECO:0000313" key="2">
    <source>
        <dbReference type="Proteomes" id="UP000596742"/>
    </source>
</evidence>
<accession>A0A8B6F7C6</accession>
<dbReference type="Proteomes" id="UP000596742">
    <property type="component" value="Unassembled WGS sequence"/>
</dbReference>
<evidence type="ECO:0008006" key="3">
    <source>
        <dbReference type="Google" id="ProtNLM"/>
    </source>
</evidence>
<keyword evidence="2" id="KW-1185">Reference proteome</keyword>
<name>A0A8B6F7C6_MYTGA</name>
<dbReference type="InterPro" id="IPR016186">
    <property type="entry name" value="C-type_lectin-like/link_sf"/>
</dbReference>
<feature type="non-terminal residue" evidence="1">
    <location>
        <position position="138"/>
    </location>
</feature>
<dbReference type="CDD" id="cd00037">
    <property type="entry name" value="CLECT"/>
    <property type="match status" value="1"/>
</dbReference>
<dbReference type="InterPro" id="IPR016187">
    <property type="entry name" value="CTDL_fold"/>
</dbReference>
<dbReference type="PROSITE" id="PS00615">
    <property type="entry name" value="C_TYPE_LECTIN_1"/>
    <property type="match status" value="1"/>
</dbReference>
<dbReference type="InterPro" id="IPR018378">
    <property type="entry name" value="C-type_lectin_CS"/>
</dbReference>